<gene>
    <name evidence="2" type="ORF">NZD89_18135</name>
</gene>
<reference evidence="2" key="1">
    <citation type="submission" date="2022-08" db="EMBL/GenBank/DDBJ databases">
        <title>Alicyclobacillus fastidiosus DSM 17978, complete genome.</title>
        <authorList>
            <person name="Wang Q."/>
            <person name="Cai R."/>
            <person name="Wang Z."/>
        </authorList>
    </citation>
    <scope>NUCLEOTIDE SEQUENCE</scope>
    <source>
        <strain evidence="2">DSM 17978</strain>
    </source>
</reference>
<feature type="region of interest" description="Disordered" evidence="1">
    <location>
        <begin position="1"/>
        <end position="21"/>
    </location>
</feature>
<evidence type="ECO:0008006" key="4">
    <source>
        <dbReference type="Google" id="ProtNLM"/>
    </source>
</evidence>
<dbReference type="RefSeq" id="WP_268004176.1">
    <property type="nucleotide sequence ID" value="NZ_BSUT01000001.1"/>
</dbReference>
<sequence>MSDEVDSKIRGNSQERGTGNLEPGKRVRVLVGHILSGCEATILGVRDEVVYTEVDLTSNVELELPSYLVDKPDLRLYYRFHISEIEVL</sequence>
<keyword evidence="3" id="KW-1185">Reference proteome</keyword>
<dbReference type="Proteomes" id="UP001164761">
    <property type="component" value="Chromosome"/>
</dbReference>
<evidence type="ECO:0000313" key="3">
    <source>
        <dbReference type="Proteomes" id="UP001164761"/>
    </source>
</evidence>
<protein>
    <recommendedName>
        <fullName evidence="4">DUF2187 domain-containing protein</fullName>
    </recommendedName>
</protein>
<evidence type="ECO:0000313" key="2">
    <source>
        <dbReference type="EMBL" id="WAH40279.1"/>
    </source>
</evidence>
<accession>A0ABY6ZBL6</accession>
<dbReference type="EMBL" id="CP104067">
    <property type="protein sequence ID" value="WAH40279.1"/>
    <property type="molecule type" value="Genomic_DNA"/>
</dbReference>
<organism evidence="2 3">
    <name type="scientific">Alicyclobacillus fastidiosus</name>
    <dbReference type="NCBI Taxonomy" id="392011"/>
    <lineage>
        <taxon>Bacteria</taxon>
        <taxon>Bacillati</taxon>
        <taxon>Bacillota</taxon>
        <taxon>Bacilli</taxon>
        <taxon>Bacillales</taxon>
        <taxon>Alicyclobacillaceae</taxon>
        <taxon>Alicyclobacillus</taxon>
    </lineage>
</organism>
<proteinExistence type="predicted"/>
<evidence type="ECO:0000256" key="1">
    <source>
        <dbReference type="SAM" id="MobiDB-lite"/>
    </source>
</evidence>
<name>A0ABY6ZBL6_9BACL</name>